<name>A0A0W7WP91_9RHOB</name>
<proteinExistence type="predicted"/>
<gene>
    <name evidence="1" type="ORF">AVJ23_01325</name>
</gene>
<evidence type="ECO:0000313" key="1">
    <source>
        <dbReference type="EMBL" id="KUF12400.1"/>
    </source>
</evidence>
<dbReference type="Proteomes" id="UP000054396">
    <property type="component" value="Unassembled WGS sequence"/>
</dbReference>
<comment type="caution">
    <text evidence="1">The sequence shown here is derived from an EMBL/GenBank/DDBJ whole genome shotgun (WGS) entry which is preliminary data.</text>
</comment>
<sequence>MKDTANQPADVVMISEDKYHALVRALEELAPGRRDEIVHILAEATPGGIWPRSVADDDEAELPAEYHMGAALFTATVVMETLLEHAEIHDVNRREVEAQIEATFGAIPGHVREWIRAKGKGTFQEMREEQVEG</sequence>
<protein>
    <submittedName>
        <fullName evidence="1">Uncharacterized protein</fullName>
    </submittedName>
</protein>
<evidence type="ECO:0000313" key="2">
    <source>
        <dbReference type="Proteomes" id="UP000054396"/>
    </source>
</evidence>
<dbReference type="RefSeq" id="WP_058860346.1">
    <property type="nucleotide sequence ID" value="NZ_LPXO01000001.1"/>
</dbReference>
<organism evidence="1 2">
    <name type="scientific">Pseudoponticoccus marisrubri</name>
    <dbReference type="NCBI Taxonomy" id="1685382"/>
    <lineage>
        <taxon>Bacteria</taxon>
        <taxon>Pseudomonadati</taxon>
        <taxon>Pseudomonadota</taxon>
        <taxon>Alphaproteobacteria</taxon>
        <taxon>Rhodobacterales</taxon>
        <taxon>Roseobacteraceae</taxon>
        <taxon>Pseudoponticoccus</taxon>
    </lineage>
</organism>
<reference evidence="1 2" key="1">
    <citation type="submission" date="2015-12" db="EMBL/GenBank/DDBJ databases">
        <authorList>
            <person name="Shamseldin A."/>
            <person name="Moawad H."/>
            <person name="Abd El-Rahim W.M."/>
            <person name="Sadowsky M.J."/>
        </authorList>
    </citation>
    <scope>NUCLEOTIDE SEQUENCE [LARGE SCALE GENOMIC DNA]</scope>
    <source>
        <strain evidence="1 2">SJ5A-1</strain>
    </source>
</reference>
<accession>A0A0W7WP91</accession>
<dbReference type="OrthoDB" id="9809646at2"/>
<keyword evidence="2" id="KW-1185">Reference proteome</keyword>
<dbReference type="AlphaFoldDB" id="A0A0W7WP91"/>
<dbReference type="EMBL" id="LPXO01000001">
    <property type="protein sequence ID" value="KUF12400.1"/>
    <property type="molecule type" value="Genomic_DNA"/>
</dbReference>